<gene>
    <name evidence="1" type="ORF">PENTCL1PPCAC_27</name>
</gene>
<dbReference type="EMBL" id="BTSX01000001">
    <property type="protein sequence ID" value="GMS77852.1"/>
    <property type="molecule type" value="Genomic_DNA"/>
</dbReference>
<feature type="non-terminal residue" evidence="1">
    <location>
        <position position="1"/>
    </location>
</feature>
<dbReference type="Proteomes" id="UP001432027">
    <property type="component" value="Unassembled WGS sequence"/>
</dbReference>
<comment type="caution">
    <text evidence="1">The sequence shown here is derived from an EMBL/GenBank/DDBJ whole genome shotgun (WGS) entry which is preliminary data.</text>
</comment>
<reference evidence="1" key="1">
    <citation type="submission" date="2023-10" db="EMBL/GenBank/DDBJ databases">
        <title>Genome assembly of Pristionchus species.</title>
        <authorList>
            <person name="Yoshida K."/>
            <person name="Sommer R.J."/>
        </authorList>
    </citation>
    <scope>NUCLEOTIDE SEQUENCE</scope>
    <source>
        <strain evidence="1">RS0144</strain>
    </source>
</reference>
<sequence>LSESRIEANPIQLVCASIQSEQIKSDYRFLYPALQSELNLAMNNLTFHLVDLIVVNCTISCMILDTCKYRRSASSSNDTYILSNAC</sequence>
<name>A0AAV5S7A4_9BILA</name>
<protein>
    <submittedName>
        <fullName evidence="1">Uncharacterized protein</fullName>
    </submittedName>
</protein>
<dbReference type="AlphaFoldDB" id="A0AAV5S7A4"/>
<accession>A0AAV5S7A4</accession>
<organism evidence="1 2">
    <name type="scientific">Pristionchus entomophagus</name>
    <dbReference type="NCBI Taxonomy" id="358040"/>
    <lineage>
        <taxon>Eukaryota</taxon>
        <taxon>Metazoa</taxon>
        <taxon>Ecdysozoa</taxon>
        <taxon>Nematoda</taxon>
        <taxon>Chromadorea</taxon>
        <taxon>Rhabditida</taxon>
        <taxon>Rhabditina</taxon>
        <taxon>Diplogasteromorpha</taxon>
        <taxon>Diplogasteroidea</taxon>
        <taxon>Neodiplogasteridae</taxon>
        <taxon>Pristionchus</taxon>
    </lineage>
</organism>
<evidence type="ECO:0000313" key="2">
    <source>
        <dbReference type="Proteomes" id="UP001432027"/>
    </source>
</evidence>
<proteinExistence type="predicted"/>
<keyword evidence="2" id="KW-1185">Reference proteome</keyword>
<evidence type="ECO:0000313" key="1">
    <source>
        <dbReference type="EMBL" id="GMS77852.1"/>
    </source>
</evidence>